<dbReference type="AlphaFoldDB" id="A0AAN8I1Y9"/>
<organism evidence="7 8">
    <name type="scientific">Knufia fluminis</name>
    <dbReference type="NCBI Taxonomy" id="191047"/>
    <lineage>
        <taxon>Eukaryota</taxon>
        <taxon>Fungi</taxon>
        <taxon>Dikarya</taxon>
        <taxon>Ascomycota</taxon>
        <taxon>Pezizomycotina</taxon>
        <taxon>Eurotiomycetes</taxon>
        <taxon>Chaetothyriomycetidae</taxon>
        <taxon>Chaetothyriales</taxon>
        <taxon>Trichomeriaceae</taxon>
        <taxon>Knufia</taxon>
    </lineage>
</organism>
<reference evidence="7 8" key="1">
    <citation type="submission" date="2022-12" db="EMBL/GenBank/DDBJ databases">
        <title>Genomic features and morphological characterization of a novel Knufia sp. strain isolated from spacecraft assembly facility.</title>
        <authorList>
            <person name="Teixeira M."/>
            <person name="Chander A.M."/>
            <person name="Stajich J.E."/>
            <person name="Venkateswaran K."/>
        </authorList>
    </citation>
    <scope>NUCLEOTIDE SEQUENCE [LARGE SCALE GENOMIC DNA]</scope>
    <source>
        <strain evidence="7 8">FJI-L2-BK-P2</strain>
    </source>
</reference>
<keyword evidence="8" id="KW-1185">Reference proteome</keyword>
<dbReference type="Proteomes" id="UP001316803">
    <property type="component" value="Unassembled WGS sequence"/>
</dbReference>
<evidence type="ECO:0000313" key="8">
    <source>
        <dbReference type="Proteomes" id="UP001316803"/>
    </source>
</evidence>
<name>A0AAN8I1Y9_9EURO</name>
<evidence type="ECO:0000256" key="6">
    <source>
        <dbReference type="SAM" id="Phobius"/>
    </source>
</evidence>
<protein>
    <submittedName>
        <fullName evidence="7">Uncharacterized protein</fullName>
    </submittedName>
</protein>
<dbReference type="InterPro" id="IPR051694">
    <property type="entry name" value="Immunoregulatory_rcpt-like"/>
</dbReference>
<comment type="caution">
    <text evidence="7">The sequence shown here is derived from an EMBL/GenBank/DDBJ whole genome shotgun (WGS) entry which is preliminary data.</text>
</comment>
<feature type="region of interest" description="Disordered" evidence="5">
    <location>
        <begin position="152"/>
        <end position="252"/>
    </location>
</feature>
<feature type="compositionally biased region" description="Basic and acidic residues" evidence="5">
    <location>
        <begin position="187"/>
        <end position="203"/>
    </location>
</feature>
<feature type="compositionally biased region" description="Polar residues" evidence="5">
    <location>
        <begin position="164"/>
        <end position="180"/>
    </location>
</feature>
<dbReference type="EMBL" id="JAKLMC020000028">
    <property type="protein sequence ID" value="KAK5950297.1"/>
    <property type="molecule type" value="Genomic_DNA"/>
</dbReference>
<feature type="compositionally biased region" description="Polar residues" evidence="5">
    <location>
        <begin position="204"/>
        <end position="216"/>
    </location>
</feature>
<evidence type="ECO:0000256" key="4">
    <source>
        <dbReference type="ARBA" id="ARBA00023136"/>
    </source>
</evidence>
<evidence type="ECO:0000256" key="3">
    <source>
        <dbReference type="ARBA" id="ARBA00022989"/>
    </source>
</evidence>
<gene>
    <name evidence="7" type="ORF">OHC33_008766</name>
</gene>
<accession>A0AAN8I1Y9</accession>
<sequence>MSSVSGQVETWDEGYASVIISGEGTGQTILSTIQDSFYSAIYSVEFWYSTNTYTFSGLSVTIPDLTGTTLTTRTELIVESSATITNTPPSTIAGTESAVLTSSASASSSKDAGNTIVGVVAGAVGGCAAFFFAVGAMALCFFVRRRRRRARQRQQESDEAANATIPNNTGTETTAIQQTADPGGRLEPVEPVEKQLCPDKVNKTPDTSNSRSNWPSPSAELGMEHVPFELEASPASCGTGGIGQPLQVQKPS</sequence>
<evidence type="ECO:0000256" key="5">
    <source>
        <dbReference type="SAM" id="MobiDB-lite"/>
    </source>
</evidence>
<keyword evidence="2 6" id="KW-0812">Transmembrane</keyword>
<dbReference type="PANTHER" id="PTHR15549:SF26">
    <property type="entry name" value="AXIAL BUDDING PATTERN PROTEIN 2-RELATED"/>
    <property type="match status" value="1"/>
</dbReference>
<evidence type="ECO:0000256" key="2">
    <source>
        <dbReference type="ARBA" id="ARBA00022692"/>
    </source>
</evidence>
<keyword evidence="4 6" id="KW-0472">Membrane</keyword>
<proteinExistence type="predicted"/>
<keyword evidence="3 6" id="KW-1133">Transmembrane helix</keyword>
<evidence type="ECO:0000256" key="1">
    <source>
        <dbReference type="ARBA" id="ARBA00004167"/>
    </source>
</evidence>
<feature type="transmembrane region" description="Helical" evidence="6">
    <location>
        <begin position="116"/>
        <end position="143"/>
    </location>
</feature>
<comment type="subcellular location">
    <subcellularLocation>
        <location evidence="1">Membrane</location>
        <topology evidence="1">Single-pass membrane protein</topology>
    </subcellularLocation>
</comment>
<dbReference type="GO" id="GO:0071944">
    <property type="term" value="C:cell periphery"/>
    <property type="evidence" value="ECO:0007669"/>
    <property type="project" value="UniProtKB-ARBA"/>
</dbReference>
<dbReference type="GO" id="GO:0016020">
    <property type="term" value="C:membrane"/>
    <property type="evidence" value="ECO:0007669"/>
    <property type="project" value="UniProtKB-SubCell"/>
</dbReference>
<dbReference type="PANTHER" id="PTHR15549">
    <property type="entry name" value="PAIRED IMMUNOGLOBULIN-LIKE TYPE 2 RECEPTOR"/>
    <property type="match status" value="1"/>
</dbReference>
<evidence type="ECO:0000313" key="7">
    <source>
        <dbReference type="EMBL" id="KAK5950297.1"/>
    </source>
</evidence>